<evidence type="ECO:0000256" key="6">
    <source>
        <dbReference type="HAMAP-Rule" id="MF_01161"/>
    </source>
</evidence>
<gene>
    <name evidence="6" type="primary">tilS</name>
    <name evidence="8" type="ordered locus">COPRO5265_0917</name>
</gene>
<keyword evidence="2 6" id="KW-0819">tRNA processing</keyword>
<dbReference type="AlphaFoldDB" id="B5Y901"/>
<evidence type="ECO:0000256" key="5">
    <source>
        <dbReference type="ARBA" id="ARBA00048539"/>
    </source>
</evidence>
<reference evidence="9" key="1">
    <citation type="submission" date="2008-08" db="EMBL/GenBank/DDBJ databases">
        <title>The complete genome sequence of Coprothermobacter proteolyticus strain ATCC 5245 / DSM 5265 / BT.</title>
        <authorList>
            <person name="Dodson R.J."/>
            <person name="Durkin A.S."/>
            <person name="Wu M."/>
            <person name="Eisen J."/>
            <person name="Sutton G."/>
        </authorList>
    </citation>
    <scope>NUCLEOTIDE SEQUENCE [LARGE SCALE GENOMIC DNA]</scope>
    <source>
        <strain evidence="9">ATCC 35245 / DSM 5265 / OCM 4 / BT</strain>
    </source>
</reference>
<feature type="domain" description="tRNA(Ile)-lysidine/2-thiocytidine synthase N-terminal" evidence="7">
    <location>
        <begin position="22"/>
        <end position="194"/>
    </location>
</feature>
<comment type="domain">
    <text evidence="6">The N-terminal region contains the highly conserved SGGXDS motif, predicted to be a P-loop motif involved in ATP binding.</text>
</comment>
<accession>B5Y901</accession>
<evidence type="ECO:0000256" key="2">
    <source>
        <dbReference type="ARBA" id="ARBA00022694"/>
    </source>
</evidence>
<dbReference type="STRING" id="309798.COPRO5265_0917"/>
<protein>
    <recommendedName>
        <fullName evidence="6">tRNA(Ile)-lysidine synthase</fullName>
        <ecNumber evidence="6">6.3.4.19</ecNumber>
    </recommendedName>
    <alternativeName>
        <fullName evidence="6">tRNA(Ile)-2-lysyl-cytidine synthase</fullName>
    </alternativeName>
    <alternativeName>
        <fullName evidence="6">tRNA(Ile)-lysidine synthetase</fullName>
    </alternativeName>
</protein>
<evidence type="ECO:0000256" key="3">
    <source>
        <dbReference type="ARBA" id="ARBA00022741"/>
    </source>
</evidence>
<dbReference type="SUPFAM" id="SSF52402">
    <property type="entry name" value="Adenine nucleotide alpha hydrolases-like"/>
    <property type="match status" value="1"/>
</dbReference>
<dbReference type="GO" id="GO:0032267">
    <property type="term" value="F:tRNA(Ile)-lysidine synthase activity"/>
    <property type="evidence" value="ECO:0007669"/>
    <property type="project" value="UniProtKB-EC"/>
</dbReference>
<dbReference type="NCBIfam" id="TIGR02432">
    <property type="entry name" value="lysidine_TilS_N"/>
    <property type="match status" value="1"/>
</dbReference>
<dbReference type="PANTHER" id="PTHR43033">
    <property type="entry name" value="TRNA(ILE)-LYSIDINE SYNTHASE-RELATED"/>
    <property type="match status" value="1"/>
</dbReference>
<dbReference type="KEGG" id="cpo:COPRO5265_0917"/>
<evidence type="ECO:0000313" key="9">
    <source>
        <dbReference type="Proteomes" id="UP000001732"/>
    </source>
</evidence>
<keyword evidence="3 6" id="KW-0547">Nucleotide-binding</keyword>
<keyword evidence="4 6" id="KW-0067">ATP-binding</keyword>
<dbReference type="Pfam" id="PF01171">
    <property type="entry name" value="ATP_bind_3"/>
    <property type="match status" value="1"/>
</dbReference>
<proteinExistence type="inferred from homology"/>
<evidence type="ECO:0000256" key="4">
    <source>
        <dbReference type="ARBA" id="ARBA00022840"/>
    </source>
</evidence>
<comment type="similarity">
    <text evidence="6">Belongs to the tRNA(Ile)-lysidine synthase family.</text>
</comment>
<comment type="catalytic activity">
    <reaction evidence="5 6">
        <text>cytidine(34) in tRNA(Ile2) + L-lysine + ATP = lysidine(34) in tRNA(Ile2) + AMP + diphosphate + H(+)</text>
        <dbReference type="Rhea" id="RHEA:43744"/>
        <dbReference type="Rhea" id="RHEA-COMP:10625"/>
        <dbReference type="Rhea" id="RHEA-COMP:10670"/>
        <dbReference type="ChEBI" id="CHEBI:15378"/>
        <dbReference type="ChEBI" id="CHEBI:30616"/>
        <dbReference type="ChEBI" id="CHEBI:32551"/>
        <dbReference type="ChEBI" id="CHEBI:33019"/>
        <dbReference type="ChEBI" id="CHEBI:82748"/>
        <dbReference type="ChEBI" id="CHEBI:83665"/>
        <dbReference type="ChEBI" id="CHEBI:456215"/>
        <dbReference type="EC" id="6.3.4.19"/>
    </reaction>
</comment>
<keyword evidence="9" id="KW-1185">Reference proteome</keyword>
<dbReference type="EMBL" id="CP001145">
    <property type="protein sequence ID" value="ACI18164.1"/>
    <property type="molecule type" value="Genomic_DNA"/>
</dbReference>
<organism evidence="8 9">
    <name type="scientific">Coprothermobacter proteolyticus (strain ATCC 35245 / DSM 5265 / OCM 4 / BT)</name>
    <dbReference type="NCBI Taxonomy" id="309798"/>
    <lineage>
        <taxon>Bacteria</taxon>
        <taxon>Pseudomonadati</taxon>
        <taxon>Coprothermobacterota</taxon>
        <taxon>Coprothermobacteria</taxon>
        <taxon>Coprothermobacterales</taxon>
        <taxon>Coprothermobacteraceae</taxon>
        <taxon>Coprothermobacter</taxon>
    </lineage>
</organism>
<dbReference type="InterPro" id="IPR012795">
    <property type="entry name" value="tRNA_Ile_lys_synt_N"/>
</dbReference>
<evidence type="ECO:0000256" key="1">
    <source>
        <dbReference type="ARBA" id="ARBA00022598"/>
    </source>
</evidence>
<dbReference type="PANTHER" id="PTHR43033:SF1">
    <property type="entry name" value="TRNA(ILE)-LYSIDINE SYNTHASE-RELATED"/>
    <property type="match status" value="1"/>
</dbReference>
<evidence type="ECO:0000313" key="8">
    <source>
        <dbReference type="EMBL" id="ACI18164.1"/>
    </source>
</evidence>
<name>B5Y901_COPPD</name>
<dbReference type="CDD" id="cd01992">
    <property type="entry name" value="TilS_N"/>
    <property type="match status" value="1"/>
</dbReference>
<evidence type="ECO:0000259" key="7">
    <source>
        <dbReference type="Pfam" id="PF01171"/>
    </source>
</evidence>
<dbReference type="EC" id="6.3.4.19" evidence="6"/>
<dbReference type="InterPro" id="IPR011063">
    <property type="entry name" value="TilS/TtcA_N"/>
</dbReference>
<dbReference type="GO" id="GO:0005737">
    <property type="term" value="C:cytoplasm"/>
    <property type="evidence" value="ECO:0007669"/>
    <property type="project" value="UniProtKB-SubCell"/>
</dbReference>
<dbReference type="RefSeq" id="WP_012544814.1">
    <property type="nucleotide sequence ID" value="NC_011295.1"/>
</dbReference>
<dbReference type="GO" id="GO:0005524">
    <property type="term" value="F:ATP binding"/>
    <property type="evidence" value="ECO:0007669"/>
    <property type="project" value="UniProtKB-UniRule"/>
</dbReference>
<dbReference type="OrthoDB" id="9807403at2"/>
<comment type="subcellular location">
    <subcellularLocation>
        <location evidence="6">Cytoplasm</location>
    </subcellularLocation>
</comment>
<dbReference type="Proteomes" id="UP000001732">
    <property type="component" value="Chromosome"/>
</dbReference>
<sequence>MLERTFISTLKSNPEIVGTQGIVLAVSGGKDSMVLLHLAKRFEHHLPNNVVVATLNHGIRRDALEDVKLVVQCAQNLEFPVIVGSLSPKSFCDENTLRSHRRAFLLDVMDQVKADRIWTAHHADDAVETMVLRLGRGAGLMGATSPKLYDDPWAKPLLTVFSEDIEEFRRRFGVPFREDSTNLLTDYERNKIRLELIPFWSELLGYDVRKTLFSSLTSMSVFREFVEEQGLCLLDQLTVERVPKMLKLRRKAFLSYSRSAQLVLFYLAVKSLKGDIRSRGHLEDAVNCVSKISDRDFGNFALKVNKEIFVVEVL</sequence>
<dbReference type="InterPro" id="IPR012094">
    <property type="entry name" value="tRNA_Ile_lys_synt"/>
</dbReference>
<dbReference type="GO" id="GO:0006400">
    <property type="term" value="P:tRNA modification"/>
    <property type="evidence" value="ECO:0007669"/>
    <property type="project" value="UniProtKB-UniRule"/>
</dbReference>
<keyword evidence="1 6" id="KW-0436">Ligase</keyword>
<reference evidence="8 9" key="2">
    <citation type="journal article" date="2014" name="Genome Announc.">
        <title>Complete Genome Sequence of Coprothermobacter proteolyticus DSM 5265.</title>
        <authorList>
            <person name="Alexiev A."/>
            <person name="Coil D.A."/>
            <person name="Badger J.H."/>
            <person name="Enticknap J."/>
            <person name="Ward N."/>
            <person name="Robb F.T."/>
            <person name="Eisen J.A."/>
        </authorList>
    </citation>
    <scope>NUCLEOTIDE SEQUENCE [LARGE SCALE GENOMIC DNA]</scope>
    <source>
        <strain evidence="9">ATCC 35245 / DSM 5265 / OCM 4 / BT</strain>
    </source>
</reference>
<dbReference type="eggNOG" id="COG0037">
    <property type="taxonomic scope" value="Bacteria"/>
</dbReference>
<comment type="function">
    <text evidence="6">Ligates lysine onto the cytidine present at position 34 of the AUA codon-specific tRNA(Ile) that contains the anticodon CAU, in an ATP-dependent manner. Cytidine is converted to lysidine, thus changing the amino acid specificity of the tRNA from methionine to isoleucine.</text>
</comment>
<dbReference type="HOGENOM" id="CLU_884841_0_0_9"/>
<keyword evidence="6" id="KW-0963">Cytoplasm</keyword>
<feature type="binding site" evidence="6">
    <location>
        <begin position="27"/>
        <end position="32"/>
    </location>
    <ligand>
        <name>ATP</name>
        <dbReference type="ChEBI" id="CHEBI:30616"/>
    </ligand>
</feature>
<dbReference type="InterPro" id="IPR014729">
    <property type="entry name" value="Rossmann-like_a/b/a_fold"/>
</dbReference>
<dbReference type="Gene3D" id="3.40.50.620">
    <property type="entry name" value="HUPs"/>
    <property type="match status" value="1"/>
</dbReference>
<dbReference type="HAMAP" id="MF_01161">
    <property type="entry name" value="tRNA_Ile_lys_synt"/>
    <property type="match status" value="1"/>
</dbReference>